<dbReference type="Pfam" id="PF05567">
    <property type="entry name" value="T4P_PilY1"/>
    <property type="match status" value="1"/>
</dbReference>
<evidence type="ECO:0000259" key="5">
    <source>
        <dbReference type="Pfam" id="PF05567"/>
    </source>
</evidence>
<evidence type="ECO:0000313" key="6">
    <source>
        <dbReference type="EMBL" id="HEA52338.1"/>
    </source>
</evidence>
<accession>A0A831R194</accession>
<name>A0A831R194_9GAMM</name>
<evidence type="ECO:0000256" key="2">
    <source>
        <dbReference type="ARBA" id="ARBA00022837"/>
    </source>
</evidence>
<comment type="caution">
    <text evidence="6">The sequence shown here is derived from an EMBL/GenBank/DDBJ whole genome shotgun (WGS) entry which is preliminary data.</text>
</comment>
<dbReference type="Proteomes" id="UP000885748">
    <property type="component" value="Unassembled WGS sequence"/>
</dbReference>
<sequence length="1235" mass="133477">MYRRGELSMSISMCERARSRAATFLVSLLLGIGTAHASTTIDQQPLLVAKPVPGNMAIIGSFEFPTMVTRAYKGNYTGGDEYVGYFDSAKCYEYNYDILEENRYFEPTRIASDCSEENEWSGKYLNWATMQSIDIFRYILTGGYRHLDTTDETVLEKGVQTGQGNSGSNFPDANIGSGLVASSTPVPSSKWNSVKTRIGIGGTRMGNVMRFTDDGNLNDTPTPYDPDQHNKKNNFKPKEVYEVSVRVKVCVKGMLESNCKKYGNNYKPEGLIQENSDNMRYSAFGYINDNSAGSNRRNSEGGLMHARMKYVGPERIDDNNNEKSNPNKEWDENTGVFIDNPDPADALATPSGNSTIVNSGVISYVNKSGLIRGDTEFKRFDNVSELFYTAYRYIKGLGNRSEYINLPSDLNDRARLVGGLPIIDWTASEADDPIQFSCQKNFFLGIGDTNTHPDTRVPKDDDTADIAARVSRISTLEGGLNISGGRSALIAGLAFDANTNDLRSDLDGKQTASTYWIDILEGGDLKSRRSNQYWLAAKYGGLKIPEDFNPDSDPVQESMWHTTGDTLSNGNQRPDNFYVVASAQDLVNGLIQAFADIQKEQTGNRSSLALNSTTLDAGSATFQAQYTSGIWTGDLNAFTLDQNTGALSSSPAWTASSKLPLPANRNIKTWNGSAFVNFTTSTGGINNPVLTGLLRADSGTGANAADIVNYLRGARTNENNATGFRVRQGVLGDIVNSQPVFIGNPTPGLFRGQTFSGASDYQSWAGGLSRTPTVYVGSNDGMLHGFNATTGGGNSGVETFAYIPKTVIENGLGELASPAYNHRYFVDGELTVADAYDGTDWRTILVGTLGAGSVAKDRSTTSNAIYALDVTDPANVKFLWEKNSTAIPALGNSLGKPIIAQIADGTWSVLLGNGPNSSGDTAQVVSVNLFSGAVKSTEMSADVDNGLSAPRAWDSDGDGVTDTLYAGDLQGNLWKVTGLTNTNWTVQKLFQAVDVSNNPQPITSSPLAGRSPYSQEVWLFFGTGQYLNNSDLSDMSVQTWYGINDDESTTTVSRSDLLERKILLDVAVSTDVTARVIESGAREDLLGKRGWYIDLYSVASDGTRSALGERMVTQNQFQGSALIGNTRIPDASDPCAPSGRGVIMSIDPFTGARLVETFFDINGDSVFNAGDLIEIDGVPTVVSGLALNTGFSNPSFLDKKMYIPTDDGSISTLDINPFSTGASRTSWRELINTGN</sequence>
<evidence type="ECO:0000256" key="3">
    <source>
        <dbReference type="SAM" id="MobiDB-lite"/>
    </source>
</evidence>
<feature type="region of interest" description="Disordered" evidence="3">
    <location>
        <begin position="314"/>
        <end position="336"/>
    </location>
</feature>
<protein>
    <recommendedName>
        <fullName evidence="5">PilY1 beta-propeller domain-containing protein</fullName>
    </recommendedName>
</protein>
<gene>
    <name evidence="6" type="ORF">ENI00_08460</name>
</gene>
<dbReference type="InterPro" id="IPR008707">
    <property type="entry name" value="B-propeller_PilY1"/>
</dbReference>
<feature type="domain" description="PilY1 beta-propeller" evidence="5">
    <location>
        <begin position="731"/>
        <end position="1053"/>
    </location>
</feature>
<evidence type="ECO:0000256" key="1">
    <source>
        <dbReference type="ARBA" id="ARBA00022723"/>
    </source>
</evidence>
<feature type="chain" id="PRO_5032314344" description="PilY1 beta-propeller domain-containing protein" evidence="4">
    <location>
        <begin position="38"/>
        <end position="1235"/>
    </location>
</feature>
<keyword evidence="1" id="KW-0479">Metal-binding</keyword>
<feature type="signal peptide" evidence="4">
    <location>
        <begin position="1"/>
        <end position="37"/>
    </location>
</feature>
<dbReference type="EMBL" id="DRGY01000066">
    <property type="protein sequence ID" value="HEA52338.1"/>
    <property type="molecule type" value="Genomic_DNA"/>
</dbReference>
<feature type="compositionally biased region" description="Basic and acidic residues" evidence="3">
    <location>
        <begin position="314"/>
        <end position="331"/>
    </location>
</feature>
<reference evidence="6" key="1">
    <citation type="journal article" date="2020" name="mSystems">
        <title>Genome- and Community-Level Interaction Insights into Carbon Utilization and Element Cycling Functions of Hydrothermarchaeota in Hydrothermal Sediment.</title>
        <authorList>
            <person name="Zhou Z."/>
            <person name="Liu Y."/>
            <person name="Xu W."/>
            <person name="Pan J."/>
            <person name="Luo Z.H."/>
            <person name="Li M."/>
        </authorList>
    </citation>
    <scope>NUCLEOTIDE SEQUENCE [LARGE SCALE GENOMIC DNA]</scope>
    <source>
        <strain evidence="6">HyVt-357</strain>
    </source>
</reference>
<keyword evidence="4" id="KW-0732">Signal</keyword>
<organism evidence="6">
    <name type="scientific">Marinobacter antarcticus</name>
    <dbReference type="NCBI Taxonomy" id="564117"/>
    <lineage>
        <taxon>Bacteria</taxon>
        <taxon>Pseudomonadati</taxon>
        <taxon>Pseudomonadota</taxon>
        <taxon>Gammaproteobacteria</taxon>
        <taxon>Pseudomonadales</taxon>
        <taxon>Marinobacteraceae</taxon>
        <taxon>Marinobacter</taxon>
    </lineage>
</organism>
<keyword evidence="2" id="KW-0106">Calcium</keyword>
<evidence type="ECO:0000256" key="4">
    <source>
        <dbReference type="SAM" id="SignalP"/>
    </source>
</evidence>
<proteinExistence type="predicted"/>
<dbReference type="GO" id="GO:0046872">
    <property type="term" value="F:metal ion binding"/>
    <property type="evidence" value="ECO:0007669"/>
    <property type="project" value="UniProtKB-KW"/>
</dbReference>
<dbReference type="AlphaFoldDB" id="A0A831R194"/>